<evidence type="ECO:0000256" key="1">
    <source>
        <dbReference type="ARBA" id="ARBA00004651"/>
    </source>
</evidence>
<keyword evidence="11" id="KW-1185">Reference proteome</keyword>
<feature type="region of interest" description="Disordered" evidence="8">
    <location>
        <begin position="343"/>
        <end position="365"/>
    </location>
</feature>
<dbReference type="GO" id="GO:0005886">
    <property type="term" value="C:plasma membrane"/>
    <property type="evidence" value="ECO:0007669"/>
    <property type="project" value="UniProtKB-SubCell"/>
</dbReference>
<reference evidence="10" key="2">
    <citation type="submission" date="2020-09" db="EMBL/GenBank/DDBJ databases">
        <authorList>
            <person name="Sun Q."/>
            <person name="Ohkuma M."/>
        </authorList>
    </citation>
    <scope>NUCLEOTIDE SEQUENCE</scope>
    <source>
        <strain evidence="10">JCM 14371</strain>
    </source>
</reference>
<evidence type="ECO:0000256" key="9">
    <source>
        <dbReference type="SAM" id="Phobius"/>
    </source>
</evidence>
<dbReference type="RefSeq" id="WP_188961162.1">
    <property type="nucleotide sequence ID" value="NZ_BMOE01000002.1"/>
</dbReference>
<feature type="transmembrane region" description="Helical" evidence="9">
    <location>
        <begin position="289"/>
        <end position="306"/>
    </location>
</feature>
<evidence type="ECO:0000256" key="7">
    <source>
        <dbReference type="ARBA" id="ARBA00023136"/>
    </source>
</evidence>
<keyword evidence="3" id="KW-1003">Cell membrane</keyword>
<keyword evidence="7 9" id="KW-0472">Membrane</keyword>
<keyword evidence="2" id="KW-0813">Transport</keyword>
<feature type="transmembrane region" description="Helical" evidence="9">
    <location>
        <begin position="183"/>
        <end position="204"/>
    </location>
</feature>
<keyword evidence="6 9" id="KW-1133">Transmembrane helix</keyword>
<evidence type="ECO:0000256" key="5">
    <source>
        <dbReference type="ARBA" id="ARBA00022692"/>
    </source>
</evidence>
<dbReference type="AlphaFoldDB" id="A0A917P9I7"/>
<dbReference type="PANTHER" id="PTHR32196">
    <property type="entry name" value="ABC TRANSPORTER PERMEASE PROTEIN YPHD-RELATED-RELATED"/>
    <property type="match status" value="1"/>
</dbReference>
<feature type="transmembrane region" description="Helical" evidence="9">
    <location>
        <begin position="233"/>
        <end position="252"/>
    </location>
</feature>
<dbReference type="Proteomes" id="UP000635726">
    <property type="component" value="Unassembled WGS sequence"/>
</dbReference>
<feature type="transmembrane region" description="Helical" evidence="9">
    <location>
        <begin position="143"/>
        <end position="163"/>
    </location>
</feature>
<evidence type="ECO:0000256" key="2">
    <source>
        <dbReference type="ARBA" id="ARBA00022448"/>
    </source>
</evidence>
<evidence type="ECO:0000256" key="6">
    <source>
        <dbReference type="ARBA" id="ARBA00022989"/>
    </source>
</evidence>
<accession>A0A917P9I7</accession>
<keyword evidence="4" id="KW-0997">Cell inner membrane</keyword>
<sequence>MQSLKSNALEPDLSDIQQQGLQGAVRRAARLIPSYGVVLLTLALIVLFSVLLPQTFPTWTNARLIMGNQAVTALLALAVMIPMVAGKIDISIGYGVVLFEILSVSLQTQNHLPWPVVIGIVVVLGALLGVVNAMLVELARIDAFIATLGTGTVVYAIALWYTNGQQVIGALPPSFFRLSGGNLLGLPLPAVYVLVLSVVMWLALDHTPVGRYLYAVGANPEAARLNGVNTRRYIVLAFVASGVITALAGVILASKLRIGQIGVGLDYLLPALVAAFLGSTTIRPGRVNVWGTLVGIVILAVGISGLQQLGGAFWVEPMFNGLTLLVAIGLAGFAGRKRSAVKRLPPLPSTDLPSQPGTPGKGEPQ</sequence>
<dbReference type="PANTHER" id="PTHR32196:SF21">
    <property type="entry name" value="ABC TRANSPORTER PERMEASE PROTEIN YPHD-RELATED"/>
    <property type="match status" value="1"/>
</dbReference>
<reference evidence="10" key="1">
    <citation type="journal article" date="2014" name="Int. J. Syst. Evol. Microbiol.">
        <title>Complete genome sequence of Corynebacterium casei LMG S-19264T (=DSM 44701T), isolated from a smear-ripened cheese.</title>
        <authorList>
            <consortium name="US DOE Joint Genome Institute (JGI-PGF)"/>
            <person name="Walter F."/>
            <person name="Albersmeier A."/>
            <person name="Kalinowski J."/>
            <person name="Ruckert C."/>
        </authorList>
    </citation>
    <scope>NUCLEOTIDE SEQUENCE</scope>
    <source>
        <strain evidence="10">JCM 14371</strain>
    </source>
</reference>
<comment type="subcellular location">
    <subcellularLocation>
        <location evidence="1">Cell membrane</location>
        <topology evidence="1">Multi-pass membrane protein</topology>
    </subcellularLocation>
</comment>
<feature type="transmembrane region" description="Helical" evidence="9">
    <location>
        <begin position="32"/>
        <end position="52"/>
    </location>
</feature>
<dbReference type="InterPro" id="IPR001851">
    <property type="entry name" value="ABC_transp_permease"/>
</dbReference>
<feature type="transmembrane region" description="Helical" evidence="9">
    <location>
        <begin position="258"/>
        <end position="277"/>
    </location>
</feature>
<dbReference type="EMBL" id="BMOE01000002">
    <property type="protein sequence ID" value="GGJ67695.1"/>
    <property type="molecule type" value="Genomic_DNA"/>
</dbReference>
<gene>
    <name evidence="10" type="ORF">GCM10008939_09970</name>
</gene>
<evidence type="ECO:0000256" key="8">
    <source>
        <dbReference type="SAM" id="MobiDB-lite"/>
    </source>
</evidence>
<feature type="transmembrane region" description="Helical" evidence="9">
    <location>
        <begin position="318"/>
        <end position="335"/>
    </location>
</feature>
<evidence type="ECO:0000313" key="11">
    <source>
        <dbReference type="Proteomes" id="UP000635726"/>
    </source>
</evidence>
<comment type="caution">
    <text evidence="10">The sequence shown here is derived from an EMBL/GenBank/DDBJ whole genome shotgun (WGS) entry which is preliminary data.</text>
</comment>
<feature type="transmembrane region" description="Helical" evidence="9">
    <location>
        <begin position="114"/>
        <end position="136"/>
    </location>
</feature>
<evidence type="ECO:0000313" key="10">
    <source>
        <dbReference type="EMBL" id="GGJ67695.1"/>
    </source>
</evidence>
<organism evidence="10 11">
    <name type="scientific">Deinococcus aquiradiocola</name>
    <dbReference type="NCBI Taxonomy" id="393059"/>
    <lineage>
        <taxon>Bacteria</taxon>
        <taxon>Thermotogati</taxon>
        <taxon>Deinococcota</taxon>
        <taxon>Deinococci</taxon>
        <taxon>Deinococcales</taxon>
        <taxon>Deinococcaceae</taxon>
        <taxon>Deinococcus</taxon>
    </lineage>
</organism>
<name>A0A917P9I7_9DEIO</name>
<dbReference type="CDD" id="cd06579">
    <property type="entry name" value="TM_PBP1_transp_AraH_like"/>
    <property type="match status" value="1"/>
</dbReference>
<dbReference type="GO" id="GO:0022857">
    <property type="term" value="F:transmembrane transporter activity"/>
    <property type="evidence" value="ECO:0007669"/>
    <property type="project" value="InterPro"/>
</dbReference>
<proteinExistence type="predicted"/>
<feature type="transmembrane region" description="Helical" evidence="9">
    <location>
        <begin position="64"/>
        <end position="85"/>
    </location>
</feature>
<evidence type="ECO:0000256" key="4">
    <source>
        <dbReference type="ARBA" id="ARBA00022519"/>
    </source>
</evidence>
<dbReference type="Pfam" id="PF02653">
    <property type="entry name" value="BPD_transp_2"/>
    <property type="match status" value="1"/>
</dbReference>
<protein>
    <submittedName>
        <fullName evidence="10">Sugar ABC transporter permease</fullName>
    </submittedName>
</protein>
<evidence type="ECO:0000256" key="3">
    <source>
        <dbReference type="ARBA" id="ARBA00022475"/>
    </source>
</evidence>
<keyword evidence="5 9" id="KW-0812">Transmembrane</keyword>